<organism evidence="1 2">
    <name type="scientific">Nematocida displodere</name>
    <dbReference type="NCBI Taxonomy" id="1805483"/>
    <lineage>
        <taxon>Eukaryota</taxon>
        <taxon>Fungi</taxon>
        <taxon>Fungi incertae sedis</taxon>
        <taxon>Microsporidia</taxon>
        <taxon>Nematocida</taxon>
    </lineage>
</organism>
<dbReference type="Proteomes" id="UP000185944">
    <property type="component" value="Unassembled WGS sequence"/>
</dbReference>
<evidence type="ECO:0000313" key="1">
    <source>
        <dbReference type="EMBL" id="OAG31814.1"/>
    </source>
</evidence>
<protein>
    <submittedName>
        <fullName evidence="1">Uncharacterized protein</fullName>
    </submittedName>
</protein>
<dbReference type="EMBL" id="LTDL01000014">
    <property type="protein sequence ID" value="OAG31814.1"/>
    <property type="molecule type" value="Genomic_DNA"/>
</dbReference>
<name>A0A177EIL9_9MICR</name>
<evidence type="ECO:0000313" key="2">
    <source>
        <dbReference type="Proteomes" id="UP000185944"/>
    </source>
</evidence>
<dbReference type="RefSeq" id="XP_067545415.1">
    <property type="nucleotide sequence ID" value="XM_067687707.1"/>
</dbReference>
<gene>
    <name evidence="1" type="ORF">NEDG_00289</name>
</gene>
<comment type="caution">
    <text evidence="1">The sequence shown here is derived from an EMBL/GenBank/DDBJ whole genome shotgun (WGS) entry which is preliminary data.</text>
</comment>
<dbReference type="VEuPathDB" id="MicrosporidiaDB:NEDG_00289"/>
<proteinExistence type="predicted"/>
<dbReference type="AlphaFoldDB" id="A0A177EIL9"/>
<dbReference type="OrthoDB" id="2187728at2759"/>
<keyword evidence="2" id="KW-1185">Reference proteome</keyword>
<sequence>MPRLSSMPRVKMPTVVDVTEKALDLLVESDALRGAFERWYHEYFTDALYAPGALGEGASRLLEAEVSERSVFGVLGAPETAPKTAPKPKASLGLSVLGLALGYNLGGIVPVQVSVGVSGEGKDVCLQAKMSEEEVRGCIAGFWARAVRERVEEPSRLKGILSLSRVLLGLEANPIERAFFLFLEGRYGQVVPLLSLMESSLLSSILLMLSERGSFPVSDISGGGFVDSLIYGLLLAGQLEASGREKNRQEEYIASIVLMQLECVREDSLRILLNFLVIDLIDQMGLTDKNILVLLVDTGDRLKKQGFLEFSLSFYERALCLVKGYLPTVISRSIQAQLLGRIVQVSTEQHRTTDRIGELLSTPAWVEQEGVVFSYLAFTRQRVTAVTDVRVSVKRRGSGYGSKKPEKPEKPEKPVHCFCDQAPSHTGPLHQARTRTQIRTRTQTRALTSVASVSYTTPNINPGEEVGSGQKVKIKINLPELALKPTSAKITIDGHARRLKLASTSARTSLYLTTKLTNTSGQRQKLAIERLLLNISGAKLLVRVDYHLYVLPAPYTYPKVKYIPWISAHGLTPMLTRGCSSSGKGVYISEKPGGEPGRYTVSYKASTLTRFFVRDCMNQTLRVRTKHQYTEEPKPKVLYHQRGSKVYLKVTGECSCLKRKLRLGNTSKIGNLAATSIFTPVSEDNPLVCGKGSSRIEEVLRSVLLLEPKPVRHSALSQAVRARFFRGDSLLSLIQKYVKKEVLPHMPVRVGLDPIAIISTCTNVLITRIPLERSVSSNPYSLWGTWAQVRSLGRSSLFEARVLDIERIHHLLTSTKEVEGEEVTTPPQPRLKVWYIEGCLVEGREEEGICPLTICNYSSVLSFVVMAGMKMLYINPHETMQATTEGALDGLCVSIGSIGSG</sequence>
<accession>A0A177EIL9</accession>
<dbReference type="GeneID" id="93646639"/>
<reference evidence="1 2" key="1">
    <citation type="submission" date="2016-02" db="EMBL/GenBank/DDBJ databases">
        <title>Discovery of a natural microsporidian pathogen with a broad tissue tropism in Caenorhabditis elegans.</title>
        <authorList>
            <person name="Luallen R.J."/>
            <person name="Reinke A.W."/>
            <person name="Tong L."/>
            <person name="Botts M.R."/>
            <person name="Felix M.-A."/>
            <person name="Troemel E.R."/>
        </authorList>
    </citation>
    <scope>NUCLEOTIDE SEQUENCE [LARGE SCALE GENOMIC DNA]</scope>
    <source>
        <strain evidence="1 2">JUm2807</strain>
    </source>
</reference>